<protein>
    <submittedName>
        <fullName evidence="1">Uncharacterized protein</fullName>
    </submittedName>
</protein>
<name>A0A9K3J7X6_HELAN</name>
<dbReference type="Proteomes" id="UP000215914">
    <property type="component" value="Unassembled WGS sequence"/>
</dbReference>
<keyword evidence="2" id="KW-1185">Reference proteome</keyword>
<evidence type="ECO:0000313" key="2">
    <source>
        <dbReference type="Proteomes" id="UP000215914"/>
    </source>
</evidence>
<sequence length="52" mass="6123">MSVFPHLFLMALRLTFYHRQLYTRKPDQVLDTVKLLLYGNNPEFHPNSGLSC</sequence>
<dbReference type="AlphaFoldDB" id="A0A9K3J7X6"/>
<dbReference type="EMBL" id="MNCJ02000319">
    <property type="protein sequence ID" value="KAF5810018.1"/>
    <property type="molecule type" value="Genomic_DNA"/>
</dbReference>
<dbReference type="Gramene" id="mRNA:HanXRQr2_Chr04g0164371">
    <property type="protein sequence ID" value="CDS:HanXRQr2_Chr04g0164371.1"/>
    <property type="gene ID" value="HanXRQr2_Chr04g0164371"/>
</dbReference>
<accession>A0A9K3J7X6</accession>
<organism evidence="1 2">
    <name type="scientific">Helianthus annuus</name>
    <name type="common">Common sunflower</name>
    <dbReference type="NCBI Taxonomy" id="4232"/>
    <lineage>
        <taxon>Eukaryota</taxon>
        <taxon>Viridiplantae</taxon>
        <taxon>Streptophyta</taxon>
        <taxon>Embryophyta</taxon>
        <taxon>Tracheophyta</taxon>
        <taxon>Spermatophyta</taxon>
        <taxon>Magnoliopsida</taxon>
        <taxon>eudicotyledons</taxon>
        <taxon>Gunneridae</taxon>
        <taxon>Pentapetalae</taxon>
        <taxon>asterids</taxon>
        <taxon>campanulids</taxon>
        <taxon>Asterales</taxon>
        <taxon>Asteraceae</taxon>
        <taxon>Asteroideae</taxon>
        <taxon>Heliantheae alliance</taxon>
        <taxon>Heliantheae</taxon>
        <taxon>Helianthus</taxon>
    </lineage>
</organism>
<comment type="caution">
    <text evidence="1">The sequence shown here is derived from an EMBL/GenBank/DDBJ whole genome shotgun (WGS) entry which is preliminary data.</text>
</comment>
<reference evidence="1" key="1">
    <citation type="journal article" date="2017" name="Nature">
        <title>The sunflower genome provides insights into oil metabolism, flowering and Asterid evolution.</title>
        <authorList>
            <person name="Badouin H."/>
            <person name="Gouzy J."/>
            <person name="Grassa C.J."/>
            <person name="Murat F."/>
            <person name="Staton S.E."/>
            <person name="Cottret L."/>
            <person name="Lelandais-Briere C."/>
            <person name="Owens G.L."/>
            <person name="Carrere S."/>
            <person name="Mayjonade B."/>
            <person name="Legrand L."/>
            <person name="Gill N."/>
            <person name="Kane N.C."/>
            <person name="Bowers J.E."/>
            <person name="Hubner S."/>
            <person name="Bellec A."/>
            <person name="Berard A."/>
            <person name="Berges H."/>
            <person name="Blanchet N."/>
            <person name="Boniface M.C."/>
            <person name="Brunel D."/>
            <person name="Catrice O."/>
            <person name="Chaidir N."/>
            <person name="Claudel C."/>
            <person name="Donnadieu C."/>
            <person name="Faraut T."/>
            <person name="Fievet G."/>
            <person name="Helmstetter N."/>
            <person name="King M."/>
            <person name="Knapp S.J."/>
            <person name="Lai Z."/>
            <person name="Le Paslier M.C."/>
            <person name="Lippi Y."/>
            <person name="Lorenzon L."/>
            <person name="Mandel J.R."/>
            <person name="Marage G."/>
            <person name="Marchand G."/>
            <person name="Marquand E."/>
            <person name="Bret-Mestries E."/>
            <person name="Morien E."/>
            <person name="Nambeesan S."/>
            <person name="Nguyen T."/>
            <person name="Pegot-Espagnet P."/>
            <person name="Pouilly N."/>
            <person name="Raftis F."/>
            <person name="Sallet E."/>
            <person name="Schiex T."/>
            <person name="Thomas J."/>
            <person name="Vandecasteele C."/>
            <person name="Vares D."/>
            <person name="Vear F."/>
            <person name="Vautrin S."/>
            <person name="Crespi M."/>
            <person name="Mangin B."/>
            <person name="Burke J.M."/>
            <person name="Salse J."/>
            <person name="Munos S."/>
            <person name="Vincourt P."/>
            <person name="Rieseberg L.H."/>
            <person name="Langlade N.B."/>
        </authorList>
    </citation>
    <scope>NUCLEOTIDE SEQUENCE</scope>
    <source>
        <tissue evidence="1">Leaves</tissue>
    </source>
</reference>
<evidence type="ECO:0000313" key="1">
    <source>
        <dbReference type="EMBL" id="KAF5810018.1"/>
    </source>
</evidence>
<reference evidence="1" key="2">
    <citation type="submission" date="2020-06" db="EMBL/GenBank/DDBJ databases">
        <title>Helianthus annuus Genome sequencing and assembly Release 2.</title>
        <authorList>
            <person name="Gouzy J."/>
            <person name="Langlade N."/>
            <person name="Munos S."/>
        </authorList>
    </citation>
    <scope>NUCLEOTIDE SEQUENCE</scope>
    <source>
        <tissue evidence="1">Leaves</tissue>
    </source>
</reference>
<proteinExistence type="predicted"/>
<gene>
    <name evidence="1" type="ORF">HanXRQr2_Chr04g0164371</name>
</gene>